<dbReference type="OrthoDB" id="9815928at2"/>
<proteinExistence type="predicted"/>
<comment type="caution">
    <text evidence="1">The sequence shown here is derived from an EMBL/GenBank/DDBJ whole genome shotgun (WGS) entry which is preliminary data.</text>
</comment>
<gene>
    <name evidence="1" type="ORF">VZ94_19835</name>
</gene>
<evidence type="ECO:0000313" key="2">
    <source>
        <dbReference type="Proteomes" id="UP000033684"/>
    </source>
</evidence>
<dbReference type="Proteomes" id="UP000033684">
    <property type="component" value="Unassembled WGS sequence"/>
</dbReference>
<keyword evidence="2" id="KW-1185">Reference proteome</keyword>
<dbReference type="RefSeq" id="WP_045780551.1">
    <property type="nucleotide sequence ID" value="NZ_LAJX01000272.1"/>
</dbReference>
<dbReference type="EMBL" id="LAJX01000272">
    <property type="protein sequence ID" value="KJV05213.1"/>
    <property type="molecule type" value="Genomic_DNA"/>
</dbReference>
<protein>
    <submittedName>
        <fullName evidence="1">Uncharacterized protein</fullName>
    </submittedName>
</protein>
<sequence>MGDIPLTYRDRLNRWNIAVWRPSNSTFYPRNINTGATAAIQWGEPGDVPRFGDTDGNGHDEYIIWRPNTGVWWNLTTNSQIQWGLPSDLALSR</sequence>
<accession>A0A0F3IFA7</accession>
<name>A0A0F3IFA7_9GAMM</name>
<dbReference type="AlphaFoldDB" id="A0A0F3IFA7"/>
<evidence type="ECO:0000313" key="1">
    <source>
        <dbReference type="EMBL" id="KJV05213.1"/>
    </source>
</evidence>
<reference evidence="1 2" key="2">
    <citation type="journal article" date="2016" name="Microb. Ecol.">
        <title>Genome Characteristics of a Novel Type I Methanotroph (Sn10-6) Isolated from a Flooded Indian Rice Field.</title>
        <authorList>
            <person name="Rahalkar M.C."/>
            <person name="Pandit P.S."/>
            <person name="Dhakephalkar P.K."/>
            <person name="Pore S."/>
            <person name="Arora P."/>
            <person name="Kapse N."/>
        </authorList>
    </citation>
    <scope>NUCLEOTIDE SEQUENCE [LARGE SCALE GENOMIC DNA]</scope>
    <source>
        <strain evidence="1 2">Sn10-6</strain>
    </source>
</reference>
<organism evidence="1 2">
    <name type="scientific">Methylocucumis oryzae</name>
    <dbReference type="NCBI Taxonomy" id="1632867"/>
    <lineage>
        <taxon>Bacteria</taxon>
        <taxon>Pseudomonadati</taxon>
        <taxon>Pseudomonadota</taxon>
        <taxon>Gammaproteobacteria</taxon>
        <taxon>Methylococcales</taxon>
        <taxon>Methylococcaceae</taxon>
        <taxon>Methylocucumis</taxon>
    </lineage>
</organism>
<reference evidence="2" key="1">
    <citation type="submission" date="2015-03" db="EMBL/GenBank/DDBJ databases">
        <title>Draft genome sequence of a novel methanotroph (Sn10-6) isolated from flooded ricefield rhizosphere in India.</title>
        <authorList>
            <person name="Pandit P.S."/>
            <person name="Pore S.D."/>
            <person name="Arora P."/>
            <person name="Kapse N.G."/>
            <person name="Dhakephalkar P.K."/>
            <person name="Rahalkar M.C."/>
        </authorList>
    </citation>
    <scope>NUCLEOTIDE SEQUENCE [LARGE SCALE GENOMIC DNA]</scope>
    <source>
        <strain evidence="2">Sn10-6</strain>
    </source>
</reference>